<dbReference type="GO" id="GO:0016757">
    <property type="term" value="F:glycosyltransferase activity"/>
    <property type="evidence" value="ECO:0007669"/>
    <property type="project" value="InterPro"/>
</dbReference>
<protein>
    <submittedName>
        <fullName evidence="1">Cps1A protein</fullName>
    </submittedName>
</protein>
<dbReference type="Gene3D" id="3.90.550.20">
    <property type="match status" value="1"/>
</dbReference>
<dbReference type="InterPro" id="IPR029044">
    <property type="entry name" value="Nucleotide-diphossugar_trans"/>
</dbReference>
<evidence type="ECO:0000313" key="1">
    <source>
        <dbReference type="EMBL" id="KRM41188.1"/>
    </source>
</evidence>
<name>A0A0R1YJY5_9LACO</name>
<proteinExistence type="predicted"/>
<accession>A0A0R1YJY5</accession>
<dbReference type="EMBL" id="AZFZ01000066">
    <property type="protein sequence ID" value="KRM41188.1"/>
    <property type="molecule type" value="Genomic_DNA"/>
</dbReference>
<dbReference type="Proteomes" id="UP000051010">
    <property type="component" value="Unassembled WGS sequence"/>
</dbReference>
<comment type="caution">
    <text evidence="1">The sequence shown here is derived from an EMBL/GenBank/DDBJ whole genome shotgun (WGS) entry which is preliminary data.</text>
</comment>
<dbReference type="SUPFAM" id="SSF53448">
    <property type="entry name" value="Nucleotide-diphospho-sugar transferases"/>
    <property type="match status" value="1"/>
</dbReference>
<dbReference type="PATRIC" id="fig|1423786.4.peg.2654"/>
<dbReference type="RefSeq" id="WP_054736446.1">
    <property type="nucleotide sequence ID" value="NZ_AZFZ01000066.1"/>
</dbReference>
<dbReference type="Pfam" id="PF05704">
    <property type="entry name" value="Caps_synth"/>
    <property type="match status" value="1"/>
</dbReference>
<dbReference type="AlphaFoldDB" id="A0A0R1YJY5"/>
<gene>
    <name evidence="1" type="ORF">FD47_GL002533</name>
</gene>
<sequence>MSMLKKGTKYSIASLKNMKKMGIRFVFYQTSAKFLPHLLPQKLKFISEKISQKNYANISNYLTANYSYIISKYKKLAFNSRPYVKSGQALDNIWIIWLQGMKNAPTLVKKCIASVYKNNKTKMIHVLTEKNLSNYIEIPRYILEKYEANIIGPANFSDICRSMLLSKYGGIWIDATIFCTRKIPDEITKSYFFSIKRKPQRYSMSIANSRWHTFFMLSQPNSLLFCYIRDFLLEYWKKENKAIDYLLIDYIIEVGISQIPEIEEIIRNVEYSNKNIFYLEKNFNQKLDSKIINHLFLDNTFLYKLSNRDKHHTRTWLGEATVYKFFLDHL</sequence>
<organism evidence="1 2">
    <name type="scientific">Lentilactobacillus parafarraginis DSM 18390 = JCM 14109</name>
    <dbReference type="NCBI Taxonomy" id="1423786"/>
    <lineage>
        <taxon>Bacteria</taxon>
        <taxon>Bacillati</taxon>
        <taxon>Bacillota</taxon>
        <taxon>Bacilli</taxon>
        <taxon>Lactobacillales</taxon>
        <taxon>Lactobacillaceae</taxon>
        <taxon>Lentilactobacillus</taxon>
    </lineage>
</organism>
<reference evidence="1 2" key="1">
    <citation type="journal article" date="2015" name="Genome Announc.">
        <title>Expanding the biotechnology potential of lactobacilli through comparative genomics of 213 strains and associated genera.</title>
        <authorList>
            <person name="Sun Z."/>
            <person name="Harris H.M."/>
            <person name="McCann A."/>
            <person name="Guo C."/>
            <person name="Argimon S."/>
            <person name="Zhang W."/>
            <person name="Yang X."/>
            <person name="Jeffery I.B."/>
            <person name="Cooney J.C."/>
            <person name="Kagawa T.F."/>
            <person name="Liu W."/>
            <person name="Song Y."/>
            <person name="Salvetti E."/>
            <person name="Wrobel A."/>
            <person name="Rasinkangas P."/>
            <person name="Parkhill J."/>
            <person name="Rea M.C."/>
            <person name="O'Sullivan O."/>
            <person name="Ritari J."/>
            <person name="Douillard F.P."/>
            <person name="Paul Ross R."/>
            <person name="Yang R."/>
            <person name="Briner A.E."/>
            <person name="Felis G.E."/>
            <person name="de Vos W.M."/>
            <person name="Barrangou R."/>
            <person name="Klaenhammer T.R."/>
            <person name="Caufield P.W."/>
            <person name="Cui Y."/>
            <person name="Zhang H."/>
            <person name="O'Toole P.W."/>
        </authorList>
    </citation>
    <scope>NUCLEOTIDE SEQUENCE [LARGE SCALE GENOMIC DNA]</scope>
    <source>
        <strain evidence="1 2">DSM 18390</strain>
    </source>
</reference>
<dbReference type="InterPro" id="IPR008441">
    <property type="entry name" value="AfumC-like_glycosyl_Trfase"/>
</dbReference>
<evidence type="ECO:0000313" key="2">
    <source>
        <dbReference type="Proteomes" id="UP000051010"/>
    </source>
</evidence>